<keyword evidence="1 3" id="KW-0732">Signal</keyword>
<dbReference type="AlphaFoldDB" id="A0A9P5ZGS9"/>
<dbReference type="SUPFAM" id="SSF57180">
    <property type="entry name" value="Cellulose-binding domain"/>
    <property type="match status" value="1"/>
</dbReference>
<feature type="domain" description="CBM1" evidence="4">
    <location>
        <begin position="21"/>
        <end position="57"/>
    </location>
</feature>
<evidence type="ECO:0000313" key="5">
    <source>
        <dbReference type="EMBL" id="KAF9485611.1"/>
    </source>
</evidence>
<proteinExistence type="predicted"/>
<dbReference type="Proteomes" id="UP000807469">
    <property type="component" value="Unassembled WGS sequence"/>
</dbReference>
<dbReference type="SMART" id="SM00236">
    <property type="entry name" value="fCBD"/>
    <property type="match status" value="1"/>
</dbReference>
<evidence type="ECO:0000259" key="4">
    <source>
        <dbReference type="PROSITE" id="PS51164"/>
    </source>
</evidence>
<dbReference type="GO" id="GO:0005576">
    <property type="term" value="C:extracellular region"/>
    <property type="evidence" value="ECO:0007669"/>
    <property type="project" value="InterPro"/>
</dbReference>
<dbReference type="InterPro" id="IPR057230">
    <property type="entry name" value="DUF7908"/>
</dbReference>
<gene>
    <name evidence="5" type="ORF">BDN70DRAFT_902956</name>
</gene>
<dbReference type="PROSITE" id="PS00562">
    <property type="entry name" value="CBM1_1"/>
    <property type="match status" value="1"/>
</dbReference>
<comment type="caution">
    <text evidence="5">The sequence shown here is derived from an EMBL/GenBank/DDBJ whole genome shotgun (WGS) entry which is preliminary data.</text>
</comment>
<protein>
    <recommendedName>
        <fullName evidence="4">CBM1 domain-containing protein</fullName>
    </recommendedName>
</protein>
<feature type="chain" id="PRO_5040270222" description="CBM1 domain-containing protein" evidence="3">
    <location>
        <begin position="21"/>
        <end position="233"/>
    </location>
</feature>
<feature type="signal peptide" evidence="3">
    <location>
        <begin position="1"/>
        <end position="20"/>
    </location>
</feature>
<organism evidence="5 6">
    <name type="scientific">Pholiota conissans</name>
    <dbReference type="NCBI Taxonomy" id="109636"/>
    <lineage>
        <taxon>Eukaryota</taxon>
        <taxon>Fungi</taxon>
        <taxon>Dikarya</taxon>
        <taxon>Basidiomycota</taxon>
        <taxon>Agaricomycotina</taxon>
        <taxon>Agaricomycetes</taxon>
        <taxon>Agaricomycetidae</taxon>
        <taxon>Agaricales</taxon>
        <taxon>Agaricineae</taxon>
        <taxon>Strophariaceae</taxon>
        <taxon>Pholiota</taxon>
    </lineage>
</organism>
<evidence type="ECO:0000313" key="6">
    <source>
        <dbReference type="Proteomes" id="UP000807469"/>
    </source>
</evidence>
<evidence type="ECO:0000256" key="3">
    <source>
        <dbReference type="SAM" id="SignalP"/>
    </source>
</evidence>
<sequence length="233" mass="24850">MTKSFSLALITLACSGFALSQTAPQYGQCGGIGWTGPTYCPSGWACIYINQWYSQCLPGGTTTDFPITTSSTTTTRPPTTTATTTTTASGGVPTLVPVWNFIRAVTAPNFHKYLQSEVKNSVSDVVLGEATSAAQFQITNGQLVQNAGGTSLYAVVEPRADSTVTKLKVSWSKTPDTLGTFKFSGDTVEWSSTTVTRPQTNVCFCFRTFVITMALNGAYGYQTPAGCNDHTIH</sequence>
<dbReference type="InterPro" id="IPR035971">
    <property type="entry name" value="CBD_sf"/>
</dbReference>
<feature type="region of interest" description="Disordered" evidence="2">
    <location>
        <begin position="68"/>
        <end position="87"/>
    </location>
</feature>
<dbReference type="GO" id="GO:0005975">
    <property type="term" value="P:carbohydrate metabolic process"/>
    <property type="evidence" value="ECO:0007669"/>
    <property type="project" value="InterPro"/>
</dbReference>
<name>A0A9P5ZGS9_9AGAR</name>
<reference evidence="5" key="1">
    <citation type="submission" date="2020-11" db="EMBL/GenBank/DDBJ databases">
        <authorList>
            <consortium name="DOE Joint Genome Institute"/>
            <person name="Ahrendt S."/>
            <person name="Riley R."/>
            <person name="Andreopoulos W."/>
            <person name="Labutti K."/>
            <person name="Pangilinan J."/>
            <person name="Ruiz-Duenas F.J."/>
            <person name="Barrasa J.M."/>
            <person name="Sanchez-Garcia M."/>
            <person name="Camarero S."/>
            <person name="Miyauchi S."/>
            <person name="Serrano A."/>
            <person name="Linde D."/>
            <person name="Babiker R."/>
            <person name="Drula E."/>
            <person name="Ayuso-Fernandez I."/>
            <person name="Pacheco R."/>
            <person name="Padilla G."/>
            <person name="Ferreira P."/>
            <person name="Barriuso J."/>
            <person name="Kellner H."/>
            <person name="Castanera R."/>
            <person name="Alfaro M."/>
            <person name="Ramirez L."/>
            <person name="Pisabarro A.G."/>
            <person name="Kuo A."/>
            <person name="Tritt A."/>
            <person name="Lipzen A."/>
            <person name="He G."/>
            <person name="Yan M."/>
            <person name="Ng V."/>
            <person name="Cullen D."/>
            <person name="Martin F."/>
            <person name="Rosso M.-N."/>
            <person name="Henrissat B."/>
            <person name="Hibbett D."/>
            <person name="Martinez A.T."/>
            <person name="Grigoriev I.V."/>
        </authorList>
    </citation>
    <scope>NUCLEOTIDE SEQUENCE</scope>
    <source>
        <strain evidence="5">CIRM-BRFM 674</strain>
    </source>
</reference>
<dbReference type="PROSITE" id="PS51164">
    <property type="entry name" value="CBM1_2"/>
    <property type="match status" value="1"/>
</dbReference>
<dbReference type="OrthoDB" id="2119228at2759"/>
<dbReference type="InterPro" id="IPR000254">
    <property type="entry name" value="CBD"/>
</dbReference>
<dbReference type="Pfam" id="PF00734">
    <property type="entry name" value="CBM_1"/>
    <property type="match status" value="1"/>
</dbReference>
<keyword evidence="6" id="KW-1185">Reference proteome</keyword>
<evidence type="ECO:0000256" key="2">
    <source>
        <dbReference type="SAM" id="MobiDB-lite"/>
    </source>
</evidence>
<evidence type="ECO:0000256" key="1">
    <source>
        <dbReference type="ARBA" id="ARBA00022729"/>
    </source>
</evidence>
<dbReference type="GO" id="GO:0030248">
    <property type="term" value="F:cellulose binding"/>
    <property type="evidence" value="ECO:0007669"/>
    <property type="project" value="InterPro"/>
</dbReference>
<dbReference type="Pfam" id="PF25485">
    <property type="entry name" value="DUF7908"/>
    <property type="match status" value="1"/>
</dbReference>
<accession>A0A9P5ZGS9</accession>
<dbReference type="EMBL" id="MU155134">
    <property type="protein sequence ID" value="KAF9485611.1"/>
    <property type="molecule type" value="Genomic_DNA"/>
</dbReference>